<dbReference type="PIRSF" id="PIRSF000535">
    <property type="entry name" value="1PFK/6PFK/LacC"/>
    <property type="match status" value="1"/>
</dbReference>
<dbReference type="NCBIfam" id="TIGR03168">
    <property type="entry name" value="1-PFK"/>
    <property type="match status" value="1"/>
</dbReference>
<evidence type="ECO:0000259" key="7">
    <source>
        <dbReference type="Pfam" id="PF00294"/>
    </source>
</evidence>
<dbReference type="InterPro" id="IPR029056">
    <property type="entry name" value="Ribokinase-like"/>
</dbReference>
<dbReference type="InterPro" id="IPR011611">
    <property type="entry name" value="PfkB_dom"/>
</dbReference>
<dbReference type="SUPFAM" id="SSF53613">
    <property type="entry name" value="Ribokinase-like"/>
    <property type="match status" value="1"/>
</dbReference>
<dbReference type="GO" id="GO:0005524">
    <property type="term" value="F:ATP binding"/>
    <property type="evidence" value="ECO:0007669"/>
    <property type="project" value="UniProtKB-KW"/>
</dbReference>
<gene>
    <name evidence="8" type="ORF">CXZ10_02575</name>
</gene>
<comment type="caution">
    <text evidence="8">The sequence shown here is derived from an EMBL/GenBank/DDBJ whole genome shotgun (WGS) entry which is preliminary data.</text>
</comment>
<keyword evidence="4 8" id="KW-0418">Kinase</keyword>
<evidence type="ECO:0000256" key="1">
    <source>
        <dbReference type="ARBA" id="ARBA00010688"/>
    </source>
</evidence>
<keyword evidence="9" id="KW-1185">Reference proteome</keyword>
<dbReference type="PANTHER" id="PTHR46566">
    <property type="entry name" value="1-PHOSPHOFRUCTOKINASE-RELATED"/>
    <property type="match status" value="1"/>
</dbReference>
<evidence type="ECO:0000313" key="9">
    <source>
        <dbReference type="Proteomes" id="UP000233491"/>
    </source>
</evidence>
<dbReference type="AlphaFoldDB" id="A0A1I4R110"/>
<keyword evidence="3" id="KW-0547">Nucleotide-binding</keyword>
<dbReference type="GO" id="GO:0003872">
    <property type="term" value="F:6-phosphofructokinase activity"/>
    <property type="evidence" value="ECO:0007669"/>
    <property type="project" value="TreeGrafter"/>
</dbReference>
<comment type="similarity">
    <text evidence="1 6">Belongs to the carbohydrate kinase PfkB family.</text>
</comment>
<dbReference type="PANTHER" id="PTHR46566:SF2">
    <property type="entry name" value="ATP-DEPENDENT 6-PHOSPHOFRUCTOKINASE ISOZYME 2"/>
    <property type="match status" value="1"/>
</dbReference>
<dbReference type="Gene3D" id="3.40.1190.20">
    <property type="match status" value="1"/>
</dbReference>
<dbReference type="Proteomes" id="UP000233491">
    <property type="component" value="Unassembled WGS sequence"/>
</dbReference>
<keyword evidence="5" id="KW-0067">ATP-binding</keyword>
<dbReference type="PROSITE" id="PS00583">
    <property type="entry name" value="PFKB_KINASES_1"/>
    <property type="match status" value="1"/>
</dbReference>
<organism evidence="8 9">
    <name type="scientific">Pleomorphomonas diazotrophica</name>
    <dbReference type="NCBI Taxonomy" id="1166257"/>
    <lineage>
        <taxon>Bacteria</taxon>
        <taxon>Pseudomonadati</taxon>
        <taxon>Pseudomonadota</taxon>
        <taxon>Alphaproteobacteria</taxon>
        <taxon>Hyphomicrobiales</taxon>
        <taxon>Pleomorphomonadaceae</taxon>
        <taxon>Pleomorphomonas</taxon>
    </lineage>
</organism>
<dbReference type="FunFam" id="3.40.1190.20:FF:000001">
    <property type="entry name" value="Phosphofructokinase"/>
    <property type="match status" value="1"/>
</dbReference>
<evidence type="ECO:0000256" key="2">
    <source>
        <dbReference type="ARBA" id="ARBA00022679"/>
    </source>
</evidence>
<evidence type="ECO:0000256" key="6">
    <source>
        <dbReference type="PIRNR" id="PIRNR000535"/>
    </source>
</evidence>
<protein>
    <recommendedName>
        <fullName evidence="6">Phosphofructokinase</fullName>
    </recommendedName>
</protein>
<dbReference type="CDD" id="cd01164">
    <property type="entry name" value="FruK_PfkB_like"/>
    <property type="match status" value="1"/>
</dbReference>
<dbReference type="EMBL" id="PJNW01000002">
    <property type="protein sequence ID" value="PKR90289.1"/>
    <property type="molecule type" value="Genomic_DNA"/>
</dbReference>
<feature type="domain" description="Carbohydrate kinase PfkB" evidence="7">
    <location>
        <begin position="9"/>
        <end position="295"/>
    </location>
</feature>
<evidence type="ECO:0000256" key="5">
    <source>
        <dbReference type="ARBA" id="ARBA00022840"/>
    </source>
</evidence>
<dbReference type="InterPro" id="IPR017583">
    <property type="entry name" value="Tagatose/fructose_Pkinase"/>
</dbReference>
<dbReference type="Pfam" id="PF00294">
    <property type="entry name" value="PfkB"/>
    <property type="match status" value="1"/>
</dbReference>
<dbReference type="GO" id="GO:0005829">
    <property type="term" value="C:cytosol"/>
    <property type="evidence" value="ECO:0007669"/>
    <property type="project" value="TreeGrafter"/>
</dbReference>
<dbReference type="RefSeq" id="WP_101287384.1">
    <property type="nucleotide sequence ID" value="NZ_FOUQ01000001.1"/>
</dbReference>
<name>A0A1I4R110_9HYPH</name>
<evidence type="ECO:0000256" key="4">
    <source>
        <dbReference type="ARBA" id="ARBA00022777"/>
    </source>
</evidence>
<dbReference type="InterPro" id="IPR002173">
    <property type="entry name" value="Carboh/pur_kinase_PfkB_CS"/>
</dbReference>
<keyword evidence="2 6" id="KW-0808">Transferase</keyword>
<sequence length="313" mass="33704">MKPIVTLTLNPSIDDTAEAEVVKHTHKIRITNEQHDPGGGGINVTRVIQELGGSSIALYMSGGTTGQMFDELLAARNIPRRRIPIAQSTRVAHLVYERSTGLEYRFIPEGPEVSEIEWKRCLYALKDLEWDWCVGSGSLPRGMPENFYVQLADLVLERGGNLVLDTSGKPLDLALERGGITLFKPSEGEFAKLVGRPLPTVDDMVPAAKELIGSGRVKMIAITMGGDGALLVTADNHLFLKAPDVEVKSASGAGDSFVGGMVYGLASGLIPEDAFRLGVASGTASVMMPGTQLCQKADVDRILEEIGAHQHNW</sequence>
<proteinExistence type="inferred from homology"/>
<evidence type="ECO:0000256" key="3">
    <source>
        <dbReference type="ARBA" id="ARBA00022741"/>
    </source>
</evidence>
<dbReference type="OrthoDB" id="9801219at2"/>
<reference evidence="8 9" key="1">
    <citation type="submission" date="2017-12" db="EMBL/GenBank/DDBJ databases">
        <title>Anaerobic carbon monoxide metabolism by Pleomorphomonas carboxyditropha sp. nov., a new mesophilic hydrogenogenic carboxidotroph.</title>
        <authorList>
            <person name="Esquivel-Elizondo S."/>
            <person name="Krajmalnik-Brown R."/>
        </authorList>
    </citation>
    <scope>NUCLEOTIDE SEQUENCE [LARGE SCALE GENOMIC DNA]</scope>
    <source>
        <strain evidence="8 9">R5-392</strain>
    </source>
</reference>
<accession>A0A1I4R110</accession>
<evidence type="ECO:0000313" key="8">
    <source>
        <dbReference type="EMBL" id="PKR90289.1"/>
    </source>
</evidence>